<evidence type="ECO:0000256" key="1">
    <source>
        <dbReference type="SAM" id="MobiDB-lite"/>
    </source>
</evidence>
<evidence type="ECO:0000313" key="2">
    <source>
        <dbReference type="EMBL" id="KIM67396.1"/>
    </source>
</evidence>
<organism evidence="2 3">
    <name type="scientific">Scleroderma citrinum Foug A</name>
    <dbReference type="NCBI Taxonomy" id="1036808"/>
    <lineage>
        <taxon>Eukaryota</taxon>
        <taxon>Fungi</taxon>
        <taxon>Dikarya</taxon>
        <taxon>Basidiomycota</taxon>
        <taxon>Agaricomycotina</taxon>
        <taxon>Agaricomycetes</taxon>
        <taxon>Agaricomycetidae</taxon>
        <taxon>Boletales</taxon>
        <taxon>Sclerodermatineae</taxon>
        <taxon>Sclerodermataceae</taxon>
        <taxon>Scleroderma</taxon>
    </lineage>
</organism>
<reference evidence="3" key="2">
    <citation type="submission" date="2015-01" db="EMBL/GenBank/DDBJ databases">
        <title>Evolutionary Origins and Diversification of the Mycorrhizal Mutualists.</title>
        <authorList>
            <consortium name="DOE Joint Genome Institute"/>
            <consortium name="Mycorrhizal Genomics Consortium"/>
            <person name="Kohler A."/>
            <person name="Kuo A."/>
            <person name="Nagy L.G."/>
            <person name="Floudas D."/>
            <person name="Copeland A."/>
            <person name="Barry K.W."/>
            <person name="Cichocki N."/>
            <person name="Veneault-Fourrey C."/>
            <person name="LaButti K."/>
            <person name="Lindquist E.A."/>
            <person name="Lipzen A."/>
            <person name="Lundell T."/>
            <person name="Morin E."/>
            <person name="Murat C."/>
            <person name="Riley R."/>
            <person name="Ohm R."/>
            <person name="Sun H."/>
            <person name="Tunlid A."/>
            <person name="Henrissat B."/>
            <person name="Grigoriev I.V."/>
            <person name="Hibbett D.S."/>
            <person name="Martin F."/>
        </authorList>
    </citation>
    <scope>NUCLEOTIDE SEQUENCE [LARGE SCALE GENOMIC DNA]</scope>
    <source>
        <strain evidence="3">Foug A</strain>
    </source>
</reference>
<dbReference type="AlphaFoldDB" id="A0A0C3EHI3"/>
<accession>A0A0C3EHI3</accession>
<protein>
    <submittedName>
        <fullName evidence="2">Uncharacterized protein</fullName>
    </submittedName>
</protein>
<feature type="compositionally biased region" description="Polar residues" evidence="1">
    <location>
        <begin position="30"/>
        <end position="40"/>
    </location>
</feature>
<name>A0A0C3EHI3_9AGAM</name>
<dbReference type="InParanoid" id="A0A0C3EHI3"/>
<dbReference type="EMBL" id="KN822013">
    <property type="protein sequence ID" value="KIM67396.1"/>
    <property type="molecule type" value="Genomic_DNA"/>
</dbReference>
<reference evidence="2 3" key="1">
    <citation type="submission" date="2014-04" db="EMBL/GenBank/DDBJ databases">
        <authorList>
            <consortium name="DOE Joint Genome Institute"/>
            <person name="Kuo A."/>
            <person name="Kohler A."/>
            <person name="Nagy L.G."/>
            <person name="Floudas D."/>
            <person name="Copeland A."/>
            <person name="Barry K.W."/>
            <person name="Cichocki N."/>
            <person name="Veneault-Fourrey C."/>
            <person name="LaButti K."/>
            <person name="Lindquist E.A."/>
            <person name="Lipzen A."/>
            <person name="Lundell T."/>
            <person name="Morin E."/>
            <person name="Murat C."/>
            <person name="Sun H."/>
            <person name="Tunlid A."/>
            <person name="Henrissat B."/>
            <person name="Grigoriev I.V."/>
            <person name="Hibbett D.S."/>
            <person name="Martin F."/>
            <person name="Nordberg H.P."/>
            <person name="Cantor M.N."/>
            <person name="Hua S.X."/>
        </authorList>
    </citation>
    <scope>NUCLEOTIDE SEQUENCE [LARGE SCALE GENOMIC DNA]</scope>
    <source>
        <strain evidence="2 3">Foug A</strain>
    </source>
</reference>
<dbReference type="Proteomes" id="UP000053989">
    <property type="component" value="Unassembled WGS sequence"/>
</dbReference>
<sequence>MCGHPCPTPTIALSPVTVSAPTIPVLSTPAVASSSTQSLSAPARPDKGKGRQQTASPPPTAGPVDPSPSATPLTTLTPEQHLCLVQVLKRLNEWLSHGWEPGVDQSRLWSLAEIFNSTEAVAEGGIANLHLADLTWRLADSEGWGKSAGSSIMGAIDIQVTITKILYKDYADALAMYQDRLFRRRQVIEIRNQSFRRGFDSKAWMSQMEKLALFARKGMREADYLLTRRTPAYLRMMRHAGALPDISPLLAERLTGSGGISYSLSDSPLLELMPSAPPTPRILSLTRRLLPSPEEVTYDTNSQVVVPLPMTTPLADIGVSSATPSVTGPPTMTEVVDQFMEDLLTQEFCPILLDEDI</sequence>
<dbReference type="HOGENOM" id="CLU_060799_0_0_1"/>
<gene>
    <name evidence="2" type="ORF">SCLCIDRAFT_21280</name>
</gene>
<evidence type="ECO:0000313" key="3">
    <source>
        <dbReference type="Proteomes" id="UP000053989"/>
    </source>
</evidence>
<proteinExistence type="predicted"/>
<feature type="region of interest" description="Disordered" evidence="1">
    <location>
        <begin position="29"/>
        <end position="73"/>
    </location>
</feature>
<keyword evidence="3" id="KW-1185">Reference proteome</keyword>